<evidence type="ECO:0000313" key="3">
    <source>
        <dbReference type="Proteomes" id="UP000541558"/>
    </source>
</evidence>
<dbReference type="SUPFAM" id="SSF53474">
    <property type="entry name" value="alpha/beta-Hydrolases"/>
    <property type="match status" value="1"/>
</dbReference>
<feature type="compositionally biased region" description="Low complexity" evidence="1">
    <location>
        <begin position="311"/>
        <end position="326"/>
    </location>
</feature>
<dbReference type="InterPro" id="IPR050471">
    <property type="entry name" value="AB_hydrolase"/>
</dbReference>
<feature type="region of interest" description="Disordered" evidence="1">
    <location>
        <begin position="687"/>
        <end position="710"/>
    </location>
</feature>
<feature type="compositionally biased region" description="Polar residues" evidence="1">
    <location>
        <begin position="1"/>
        <end position="28"/>
    </location>
</feature>
<dbReference type="PANTHER" id="PTHR43433">
    <property type="entry name" value="HYDROLASE, ALPHA/BETA FOLD FAMILY PROTEIN"/>
    <property type="match status" value="1"/>
</dbReference>
<dbReference type="PANTHER" id="PTHR43433:SF10">
    <property type="entry name" value="AB HYDROLASE-1 DOMAIN-CONTAINING PROTEIN"/>
    <property type="match status" value="1"/>
</dbReference>
<feature type="compositionally biased region" description="Polar residues" evidence="1">
    <location>
        <begin position="864"/>
        <end position="877"/>
    </location>
</feature>
<feature type="compositionally biased region" description="Polar residues" evidence="1">
    <location>
        <begin position="691"/>
        <end position="703"/>
    </location>
</feature>
<feature type="compositionally biased region" description="Polar residues" evidence="1">
    <location>
        <begin position="911"/>
        <end position="924"/>
    </location>
</feature>
<reference evidence="2 3" key="1">
    <citation type="journal article" date="2020" name="ISME J.">
        <title>Uncovering the hidden diversity of litter-decomposition mechanisms in mushroom-forming fungi.</title>
        <authorList>
            <person name="Floudas D."/>
            <person name="Bentzer J."/>
            <person name="Ahren D."/>
            <person name="Johansson T."/>
            <person name="Persson P."/>
            <person name="Tunlid A."/>
        </authorList>
    </citation>
    <scope>NUCLEOTIDE SEQUENCE [LARGE SCALE GENOMIC DNA]</scope>
    <source>
        <strain evidence="2 3">CBS 175.51</strain>
    </source>
</reference>
<feature type="compositionally biased region" description="Low complexity" evidence="1">
    <location>
        <begin position="89"/>
        <end position="103"/>
    </location>
</feature>
<feature type="compositionally biased region" description="Low complexity" evidence="1">
    <location>
        <begin position="261"/>
        <end position="278"/>
    </location>
</feature>
<feature type="region of interest" description="Disordered" evidence="1">
    <location>
        <begin position="780"/>
        <end position="836"/>
    </location>
</feature>
<name>A0A8H5C9F3_9AGAR</name>
<feature type="compositionally biased region" description="Basic and acidic residues" evidence="1">
    <location>
        <begin position="788"/>
        <end position="798"/>
    </location>
</feature>
<protein>
    <recommendedName>
        <fullName evidence="4">AB hydrolase-1 domain-containing protein</fullName>
    </recommendedName>
</protein>
<dbReference type="InterPro" id="IPR029058">
    <property type="entry name" value="AB_hydrolase_fold"/>
</dbReference>
<dbReference type="AlphaFoldDB" id="A0A8H5C9F3"/>
<evidence type="ECO:0000256" key="1">
    <source>
        <dbReference type="SAM" id="MobiDB-lite"/>
    </source>
</evidence>
<dbReference type="OrthoDB" id="435520at2759"/>
<feature type="compositionally biased region" description="Low complexity" evidence="1">
    <location>
        <begin position="214"/>
        <end position="225"/>
    </location>
</feature>
<feature type="compositionally biased region" description="Basic and acidic residues" evidence="1">
    <location>
        <begin position="167"/>
        <end position="180"/>
    </location>
</feature>
<comment type="caution">
    <text evidence="2">The sequence shown here is derived from an EMBL/GenBank/DDBJ whole genome shotgun (WGS) entry which is preliminary data.</text>
</comment>
<feature type="compositionally biased region" description="Polar residues" evidence="1">
    <location>
        <begin position="811"/>
        <end position="832"/>
    </location>
</feature>
<evidence type="ECO:0008006" key="4">
    <source>
        <dbReference type="Google" id="ProtNLM"/>
    </source>
</evidence>
<evidence type="ECO:0000313" key="2">
    <source>
        <dbReference type="EMBL" id="KAF5336961.1"/>
    </source>
</evidence>
<feature type="compositionally biased region" description="Pro residues" evidence="1">
    <location>
        <begin position="233"/>
        <end position="243"/>
    </location>
</feature>
<sequence length="1043" mass="113073">MPRSALSRNQPTTNGPTTRVPRKSSSFLSLRREKEKPVESPVPSTRDSPSSSRTTPPTSFIDTQFTSTSRTGKTKGRKDSPARDALALSPSVSPSFSTTSPSPGEHAYTFPSFDSAEDLVTPTPLNPTPGNYLRTRSRTGPSSKSKWDALNNVPPLRFSGSSSTYRSEPRTPDDFRGSADSLDHFPVVVAAPIAGVEAMDALVDGMNGGDDFMGSGRSSARSRFGIPNHHPLYQPPLPTPPPGVVLGGPKSRRQKHIRKPSVSTDSSASDSQDSPAASYTRPKRRRNRPPTARSGSSSTVKLGPSTPPAPTSRHTTPSASPSSSHFPTRRETVGSRPSTAPSSEYRKSVVPSISDIIRAHAPAEAQARSKFRAASMYTPSHDHSTLVEEPEPATPLDENEFVSRSSIDSVADEVRRTIRSHTPAKPTPAPPSAFMKRHSTFSDTISLYSPRSDPGANPSVYSSSAASIYQSHSPVDPTFLSMAKPSPSQAVAQYLRSTKLTALLKLTRQPHASQDNPLTVSFSDLGSPTGFPVLVFLGLGCVRHIMGLYDEMAECLGLRLITIDRWGLGRTDSRPKSSKGIIQWASAVEEVLDLLKIRECSIMAHSAGAPYALSFANKVPSRVRGDICLLAPWVGGGESSGYRWLKYVPNGILKTAQAAEWKIQAWMIGKPPTIAYEGIGYTAPKKEQQQQKDLSLNSRTPSSPKVKGYSNHGLAQSFEARPRPSIGGSSTFSEYDDLRDFDGKFGSQSTLGMESRLPSEFGENGMFVAKRKTSKGFLNRLKSSTSIKSEKQEERDKSPSLGSKKLKALRSMSSLKGKGSQSRKSESPSVAASPQIPPTLRIEVGLGLDEIAWERSVELDTGSDVYQPSTATPSPSEMSHGPYLRSNGHRSVSFTSSKTPMSMPSSPSPSALTQNYTPSNGPQNYQAALGNALIAASHAESSKGTHDDLLQILNHDNQPWGFSYSTYPHNVRVWYGDRDEKIAEHAVRWMERTMGPDRCSVRVVKGADHGLMYRSSVVVDVLESMVDVWRGSGRQEQPFAGLY</sequence>
<feature type="region of interest" description="Disordered" evidence="1">
    <location>
        <begin position="862"/>
        <end position="924"/>
    </location>
</feature>
<gene>
    <name evidence="2" type="ORF">D9611_003362</name>
</gene>
<feature type="region of interest" description="Disordered" evidence="1">
    <location>
        <begin position="213"/>
        <end position="348"/>
    </location>
</feature>
<feature type="region of interest" description="Disordered" evidence="1">
    <location>
        <begin position="378"/>
        <end position="408"/>
    </location>
</feature>
<feature type="compositionally biased region" description="Low complexity" evidence="1">
    <location>
        <begin position="41"/>
        <end position="59"/>
    </location>
</feature>
<dbReference type="EMBL" id="JAACJK010000057">
    <property type="protein sequence ID" value="KAF5336961.1"/>
    <property type="molecule type" value="Genomic_DNA"/>
</dbReference>
<keyword evidence="3" id="KW-1185">Reference proteome</keyword>
<proteinExistence type="predicted"/>
<feature type="compositionally biased region" description="Polar residues" evidence="1">
    <location>
        <begin position="60"/>
        <end position="71"/>
    </location>
</feature>
<dbReference type="Gene3D" id="3.40.50.1820">
    <property type="entry name" value="alpha/beta hydrolase"/>
    <property type="match status" value="1"/>
</dbReference>
<accession>A0A8H5C9F3</accession>
<dbReference type="Proteomes" id="UP000541558">
    <property type="component" value="Unassembled WGS sequence"/>
</dbReference>
<feature type="region of interest" description="Disordered" evidence="1">
    <location>
        <begin position="1"/>
        <end position="180"/>
    </location>
</feature>
<feature type="compositionally biased region" description="Basic residues" evidence="1">
    <location>
        <begin position="250"/>
        <end position="259"/>
    </location>
</feature>
<organism evidence="2 3">
    <name type="scientific">Ephemerocybe angulata</name>
    <dbReference type="NCBI Taxonomy" id="980116"/>
    <lineage>
        <taxon>Eukaryota</taxon>
        <taxon>Fungi</taxon>
        <taxon>Dikarya</taxon>
        <taxon>Basidiomycota</taxon>
        <taxon>Agaricomycotina</taxon>
        <taxon>Agaricomycetes</taxon>
        <taxon>Agaricomycetidae</taxon>
        <taxon>Agaricales</taxon>
        <taxon>Agaricineae</taxon>
        <taxon>Psathyrellaceae</taxon>
        <taxon>Ephemerocybe</taxon>
    </lineage>
</organism>
<feature type="compositionally biased region" description="Low complexity" evidence="1">
    <location>
        <begin position="893"/>
        <end position="910"/>
    </location>
</feature>